<sequence>MQAQTERLGVAKLDQFFSSHGWLFREQMVHDYGIDAHVEITKENYPSGELIAIQIKSGKSFFTEQNERAWIFRTEDKHIEYWSNHTLPVILVLYHPEDEILYWQVINEDTVKSTGKGWKIEVPKSLTLGSKSLAVLSRLTQPEPYVQKLNKLKLDRYWMEKINDGFDVYVEFDDWVNKSLSRYQINLICEDERQCWPMTYCPGMSVEEALEFFLPWADFEVDLDAHREGSVGQWDAECYMAYDKESGGTIHCMSFEEWYEEPEGIVPIGEDGEVESYRLRLKLNEVGEAFIQLDSFLAEKNRFQDKTFTIDDVEW</sequence>
<dbReference type="Proteomes" id="UP000252795">
    <property type="component" value="Unassembled WGS sequence"/>
</dbReference>
<protein>
    <submittedName>
        <fullName evidence="3">Uncharacterized protein DUF4365</fullName>
    </submittedName>
</protein>
<feature type="domain" description="DUF4365" evidence="1">
    <location>
        <begin position="6"/>
        <end position="138"/>
    </location>
</feature>
<dbReference type="RefSeq" id="WP_113879362.1">
    <property type="nucleotide sequence ID" value="NZ_QNSA01000003.1"/>
</dbReference>
<name>A0A368VBL6_MARNT</name>
<gene>
    <name evidence="3" type="ORF">DET51_103142</name>
    <name evidence="2" type="ORF">DET64_103142</name>
</gene>
<organism evidence="3 4">
    <name type="scientific">Marinobacter nauticus</name>
    <name type="common">Marinobacter hydrocarbonoclasticus</name>
    <name type="synonym">Marinobacter aquaeolei</name>
    <dbReference type="NCBI Taxonomy" id="2743"/>
    <lineage>
        <taxon>Bacteria</taxon>
        <taxon>Pseudomonadati</taxon>
        <taxon>Pseudomonadota</taxon>
        <taxon>Gammaproteobacteria</taxon>
        <taxon>Pseudomonadales</taxon>
        <taxon>Marinobacteraceae</taxon>
        <taxon>Marinobacter</taxon>
    </lineage>
</organism>
<evidence type="ECO:0000313" key="3">
    <source>
        <dbReference type="EMBL" id="RCW36351.1"/>
    </source>
</evidence>
<dbReference type="Pfam" id="PF14280">
    <property type="entry name" value="DUF4365"/>
    <property type="match status" value="1"/>
</dbReference>
<dbReference type="Proteomes" id="UP000253065">
    <property type="component" value="Unassembled WGS sequence"/>
</dbReference>
<keyword evidence="5" id="KW-1185">Reference proteome</keyword>
<dbReference type="EMBL" id="QPJB01000003">
    <property type="protein sequence ID" value="RCW36351.1"/>
    <property type="molecule type" value="Genomic_DNA"/>
</dbReference>
<proteinExistence type="predicted"/>
<evidence type="ECO:0000259" key="1">
    <source>
        <dbReference type="Pfam" id="PF14280"/>
    </source>
</evidence>
<comment type="caution">
    <text evidence="3">The sequence shown here is derived from an EMBL/GenBank/DDBJ whole genome shotgun (WGS) entry which is preliminary data.</text>
</comment>
<evidence type="ECO:0000313" key="5">
    <source>
        <dbReference type="Proteomes" id="UP000253065"/>
    </source>
</evidence>
<evidence type="ECO:0000313" key="4">
    <source>
        <dbReference type="Proteomes" id="UP000252795"/>
    </source>
</evidence>
<reference evidence="3 4" key="1">
    <citation type="submission" date="2018-07" db="EMBL/GenBank/DDBJ databases">
        <title>Freshwater and sediment microbial communities from various areas in North America, analyzing microbe dynamics in response to fracking.</title>
        <authorList>
            <person name="Lamendella R."/>
        </authorList>
    </citation>
    <scope>NUCLEOTIDE SEQUENCE [LARGE SCALE GENOMIC DNA]</scope>
    <source>
        <strain evidence="3 4">114E</strain>
        <strain evidence="2 5">114E_o</strain>
    </source>
</reference>
<dbReference type="InterPro" id="IPR025375">
    <property type="entry name" value="DUF4365"/>
</dbReference>
<dbReference type="EMBL" id="QNSA01000003">
    <property type="protein sequence ID" value="RBP75542.1"/>
    <property type="molecule type" value="Genomic_DNA"/>
</dbReference>
<dbReference type="AlphaFoldDB" id="A0A368VBL6"/>
<evidence type="ECO:0000313" key="2">
    <source>
        <dbReference type="EMBL" id="RBP75542.1"/>
    </source>
</evidence>
<accession>A0A368VBL6</accession>